<organism evidence="2 3">
    <name type="scientific">Apiosordaria backusii</name>
    <dbReference type="NCBI Taxonomy" id="314023"/>
    <lineage>
        <taxon>Eukaryota</taxon>
        <taxon>Fungi</taxon>
        <taxon>Dikarya</taxon>
        <taxon>Ascomycota</taxon>
        <taxon>Pezizomycotina</taxon>
        <taxon>Sordariomycetes</taxon>
        <taxon>Sordariomycetidae</taxon>
        <taxon>Sordariales</taxon>
        <taxon>Lasiosphaeriaceae</taxon>
        <taxon>Apiosordaria</taxon>
    </lineage>
</organism>
<evidence type="ECO:0000313" key="2">
    <source>
        <dbReference type="EMBL" id="KAK0701545.1"/>
    </source>
</evidence>
<feature type="region of interest" description="Disordered" evidence="1">
    <location>
        <begin position="56"/>
        <end position="94"/>
    </location>
</feature>
<dbReference type="EMBL" id="JAUKTV010000027">
    <property type="protein sequence ID" value="KAK0701545.1"/>
    <property type="molecule type" value="Genomic_DNA"/>
</dbReference>
<dbReference type="AlphaFoldDB" id="A0AA39ZPZ3"/>
<keyword evidence="3" id="KW-1185">Reference proteome</keyword>
<protein>
    <submittedName>
        <fullName evidence="2">Uncharacterized protein</fullName>
    </submittedName>
</protein>
<feature type="compositionally biased region" description="Polar residues" evidence="1">
    <location>
        <begin position="10"/>
        <end position="23"/>
    </location>
</feature>
<feature type="region of interest" description="Disordered" evidence="1">
    <location>
        <begin position="1"/>
        <end position="23"/>
    </location>
</feature>
<evidence type="ECO:0000256" key="1">
    <source>
        <dbReference type="SAM" id="MobiDB-lite"/>
    </source>
</evidence>
<sequence length="261" mass="28410">MTTPIYPLNLTITPSPSGFSRPPTITLSLPETLSPSQIQTILSGTLRANSPTETLEPIPVYIQPPPPDLPSPGTSSTTTTTTTPTQPPKPTKRLLHLNPYTDVLLLLNLPSLLSSSLLYPPGSTTPASLSRLLPLLSRFRRIAVPFDPALEPEPLLQLWPEHFPHLEDCYVVVDTGLHPEILRRDENYTPDTIETFVSLEGKCYDVYGDAEDRAWVVAGGKGTGDGVVKGFNEGLYRKEMGEGGTGMYQAPRGALLGLVRE</sequence>
<reference evidence="2" key="1">
    <citation type="submission" date="2023-06" db="EMBL/GenBank/DDBJ databases">
        <title>Genome-scale phylogeny and comparative genomics of the fungal order Sordariales.</title>
        <authorList>
            <consortium name="Lawrence Berkeley National Laboratory"/>
            <person name="Hensen N."/>
            <person name="Bonometti L."/>
            <person name="Westerberg I."/>
            <person name="Brannstrom I.O."/>
            <person name="Guillou S."/>
            <person name="Cros-Aarteil S."/>
            <person name="Calhoun S."/>
            <person name="Haridas S."/>
            <person name="Kuo A."/>
            <person name="Mondo S."/>
            <person name="Pangilinan J."/>
            <person name="Riley R."/>
            <person name="Labutti K."/>
            <person name="Andreopoulos B."/>
            <person name="Lipzen A."/>
            <person name="Chen C."/>
            <person name="Yanf M."/>
            <person name="Daum C."/>
            <person name="Ng V."/>
            <person name="Clum A."/>
            <person name="Steindorff A."/>
            <person name="Ohm R."/>
            <person name="Martin F."/>
            <person name="Silar P."/>
            <person name="Natvig D."/>
            <person name="Lalanne C."/>
            <person name="Gautier V."/>
            <person name="Ament-Velasquez S.L."/>
            <person name="Kruys A."/>
            <person name="Hutchinson M.I."/>
            <person name="Powell A.J."/>
            <person name="Barry K."/>
            <person name="Miller A.N."/>
            <person name="Grigoriev I.V."/>
            <person name="Debuchy R."/>
            <person name="Gladieux P."/>
            <person name="Thoren M.H."/>
            <person name="Johannesson H."/>
        </authorList>
    </citation>
    <scope>NUCLEOTIDE SEQUENCE</scope>
    <source>
        <strain evidence="2">CBS 540.89</strain>
    </source>
</reference>
<dbReference type="Proteomes" id="UP001172159">
    <property type="component" value="Unassembled WGS sequence"/>
</dbReference>
<gene>
    <name evidence="2" type="ORF">B0T21DRAFT_432232</name>
</gene>
<accession>A0AA39ZPZ3</accession>
<proteinExistence type="predicted"/>
<feature type="compositionally biased region" description="Low complexity" evidence="1">
    <location>
        <begin position="71"/>
        <end position="84"/>
    </location>
</feature>
<comment type="caution">
    <text evidence="2">The sequence shown here is derived from an EMBL/GenBank/DDBJ whole genome shotgun (WGS) entry which is preliminary data.</text>
</comment>
<name>A0AA39ZPZ3_9PEZI</name>
<evidence type="ECO:0000313" key="3">
    <source>
        <dbReference type="Proteomes" id="UP001172159"/>
    </source>
</evidence>